<dbReference type="RefSeq" id="XP_060367910.1">
    <property type="nucleotide sequence ID" value="XM_060510251.1"/>
</dbReference>
<evidence type="ECO:0000256" key="1">
    <source>
        <dbReference type="SAM" id="MobiDB-lite"/>
    </source>
</evidence>
<reference evidence="2" key="1">
    <citation type="submission" date="2021-12" db="EMBL/GenBank/DDBJ databases">
        <title>Comparative genomics, transcriptomics and evolutionary studies reveal genomic signatures of adaptation to plant cell wall in hemibiotrophic fungi.</title>
        <authorList>
            <consortium name="DOE Joint Genome Institute"/>
            <person name="Baroncelli R."/>
            <person name="Diaz J.F."/>
            <person name="Benocci T."/>
            <person name="Peng M."/>
            <person name="Battaglia E."/>
            <person name="Haridas S."/>
            <person name="Andreopoulos W."/>
            <person name="Labutti K."/>
            <person name="Pangilinan J."/>
            <person name="Floch G.L."/>
            <person name="Makela M.R."/>
            <person name="Henrissat B."/>
            <person name="Grigoriev I.V."/>
            <person name="Crouch J.A."/>
            <person name="De Vries R.P."/>
            <person name="Sukno S.A."/>
            <person name="Thon M.R."/>
        </authorList>
    </citation>
    <scope>NUCLEOTIDE SEQUENCE</scope>
    <source>
        <strain evidence="2">CBS 112980</strain>
    </source>
</reference>
<comment type="caution">
    <text evidence="2">The sequence shown here is derived from an EMBL/GenBank/DDBJ whole genome shotgun (WGS) entry which is preliminary data.</text>
</comment>
<proteinExistence type="predicted"/>
<feature type="region of interest" description="Disordered" evidence="1">
    <location>
        <begin position="50"/>
        <end position="80"/>
    </location>
</feature>
<feature type="compositionally biased region" description="Low complexity" evidence="1">
    <location>
        <begin position="50"/>
        <end position="61"/>
    </location>
</feature>
<evidence type="ECO:0000313" key="2">
    <source>
        <dbReference type="EMBL" id="KAK1727855.1"/>
    </source>
</evidence>
<dbReference type="GeneID" id="85394150"/>
<feature type="region of interest" description="Disordered" evidence="1">
    <location>
        <begin position="115"/>
        <end position="146"/>
    </location>
</feature>
<dbReference type="EMBL" id="JAHMHS010000021">
    <property type="protein sequence ID" value="KAK1727855.1"/>
    <property type="molecule type" value="Genomic_DNA"/>
</dbReference>
<name>A0AAD8UWY1_GLOAC</name>
<dbReference type="Proteomes" id="UP001244207">
    <property type="component" value="Unassembled WGS sequence"/>
</dbReference>
<keyword evidence="3" id="KW-1185">Reference proteome</keyword>
<sequence length="234" mass="25284">MRRMLREGFMSQWTGLTQGWRLSPADRQHCSSDGFRAVVQARINLGADQQGAGADAADGTGKAPSGNLQGSQGSYATSRADFPRSRRADLVQFAADCTVSAPRILDLATQTAHLGPYGSLEGPKHRRSTPAQPPLSDDDDDDCAGPLSINAIRTTRRKRESDIPFLYTRPPSPPRIPYFSTLGETFDAVKPSAYVKDNDPVPSRPQFVHSSAATTRTRKPNLETKACGGLSLGQ</sequence>
<accession>A0AAD8UWY1</accession>
<dbReference type="AlphaFoldDB" id="A0AAD8UWY1"/>
<protein>
    <submittedName>
        <fullName evidence="2">Uncharacterized protein</fullName>
    </submittedName>
</protein>
<gene>
    <name evidence="2" type="ORF">BDZ83DRAFT_649216</name>
</gene>
<feature type="region of interest" description="Disordered" evidence="1">
    <location>
        <begin position="196"/>
        <end position="234"/>
    </location>
</feature>
<evidence type="ECO:0000313" key="3">
    <source>
        <dbReference type="Proteomes" id="UP001244207"/>
    </source>
</evidence>
<feature type="compositionally biased region" description="Polar residues" evidence="1">
    <location>
        <begin position="66"/>
        <end position="77"/>
    </location>
</feature>
<organism evidence="2 3">
    <name type="scientific">Glomerella acutata</name>
    <name type="common">Colletotrichum acutatum</name>
    <dbReference type="NCBI Taxonomy" id="27357"/>
    <lineage>
        <taxon>Eukaryota</taxon>
        <taxon>Fungi</taxon>
        <taxon>Dikarya</taxon>
        <taxon>Ascomycota</taxon>
        <taxon>Pezizomycotina</taxon>
        <taxon>Sordariomycetes</taxon>
        <taxon>Hypocreomycetidae</taxon>
        <taxon>Glomerellales</taxon>
        <taxon>Glomerellaceae</taxon>
        <taxon>Colletotrichum</taxon>
        <taxon>Colletotrichum acutatum species complex</taxon>
    </lineage>
</organism>